<dbReference type="EMBL" id="JACIGW010000002">
    <property type="protein sequence ID" value="MBB4349051.1"/>
    <property type="molecule type" value="Genomic_DNA"/>
</dbReference>
<keyword evidence="5" id="KW-1185">Reference proteome</keyword>
<dbReference type="AlphaFoldDB" id="A0A7W6TG09"/>
<dbReference type="PANTHER" id="PTHR32385">
    <property type="entry name" value="MANNOSYL PHOSPHORYLINOSITOL CERAMIDE SYNTHASE"/>
    <property type="match status" value="1"/>
</dbReference>
<keyword evidence="2" id="KW-0808">Transferase</keyword>
<dbReference type="SUPFAM" id="SSF53448">
    <property type="entry name" value="Nucleotide-diphospho-sugar transferases"/>
    <property type="match status" value="1"/>
</dbReference>
<dbReference type="PANTHER" id="PTHR32385:SF23">
    <property type="entry name" value="NUCLEOTIDE-DIPHOSPHO-SUGAR TRANSFERASE"/>
    <property type="match status" value="1"/>
</dbReference>
<sequence>MINEPDYKRMLGEAKALIRSGDFEAARDLLQEIRAQDIGKTDAQTSLGLPRRLQSALLKLAKAERDAVARIGYQFHLVPPPEKLARYGVFSAQDKAAMAELSRVPVPRCIHQIWLGSRPVPPTVGAWAAHAAANGYQHKLWREADLAENGYDRHTSLRHMLSIGDFPGAVDVARYMILRDIGGIYLDCDWYPGGNRGSFHDFLPLTGLSVFAEDIPRNTGAGSTLFANSFLATPAGNPVFSRLCDALPSVIEELDDAPAWWSTGPLIFTVVARSGPVNLAGAGFVAPPASNGASLPDVRAMAADADGLLIPWKPW</sequence>
<evidence type="ECO:0000313" key="5">
    <source>
        <dbReference type="Proteomes" id="UP000524535"/>
    </source>
</evidence>
<dbReference type="GO" id="GO:0016020">
    <property type="term" value="C:membrane"/>
    <property type="evidence" value="ECO:0007669"/>
    <property type="project" value="GOC"/>
</dbReference>
<accession>A0A7W6TG09</accession>
<evidence type="ECO:0000313" key="6">
    <source>
        <dbReference type="Proteomes" id="UP000576087"/>
    </source>
</evidence>
<dbReference type="GO" id="GO:0000030">
    <property type="term" value="F:mannosyltransferase activity"/>
    <property type="evidence" value="ECO:0007669"/>
    <property type="project" value="TreeGrafter"/>
</dbReference>
<evidence type="ECO:0000313" key="1">
    <source>
        <dbReference type="EMBL" id="MBB4349051.1"/>
    </source>
</evidence>
<organism evidence="2 5">
    <name type="scientific">Aliirhizobium cellulosilyticum</name>
    <dbReference type="NCBI Taxonomy" id="393664"/>
    <lineage>
        <taxon>Bacteria</taxon>
        <taxon>Pseudomonadati</taxon>
        <taxon>Pseudomonadota</taxon>
        <taxon>Alphaproteobacteria</taxon>
        <taxon>Hyphomicrobiales</taxon>
        <taxon>Rhizobiaceae</taxon>
        <taxon>Aliirhizobium</taxon>
    </lineage>
</organism>
<dbReference type="Gene3D" id="3.90.550.20">
    <property type="match status" value="1"/>
</dbReference>
<proteinExistence type="predicted"/>
<dbReference type="Proteomes" id="UP000520770">
    <property type="component" value="Unassembled WGS sequence"/>
</dbReference>
<dbReference type="EMBL" id="JACIGY010000004">
    <property type="protein sequence ID" value="MBB4412728.1"/>
    <property type="molecule type" value="Genomic_DNA"/>
</dbReference>
<comment type="caution">
    <text evidence="2">The sequence shown here is derived from an EMBL/GenBank/DDBJ whole genome shotgun (WGS) entry which is preliminary data.</text>
</comment>
<dbReference type="InterPro" id="IPR029044">
    <property type="entry name" value="Nucleotide-diphossugar_trans"/>
</dbReference>
<reference evidence="4 5" key="1">
    <citation type="submission" date="2020-08" db="EMBL/GenBank/DDBJ databases">
        <title>Genomic Encyclopedia of Type Strains, Phase IV (KMG-V): Genome sequencing to study the core and pangenomes of soil and plant-associated prokaryotes.</title>
        <authorList>
            <person name="Whitman W."/>
        </authorList>
    </citation>
    <scope>NUCLEOTIDE SEQUENCE [LARGE SCALE GENOMIC DNA]</scope>
    <source>
        <strain evidence="2 5">SEMIA 444</strain>
        <strain evidence="1 4">SEMIA 448</strain>
        <strain evidence="3 6">SEMIA 452</strain>
    </source>
</reference>
<dbReference type="Proteomes" id="UP000576087">
    <property type="component" value="Unassembled WGS sequence"/>
</dbReference>
<dbReference type="GO" id="GO:0051999">
    <property type="term" value="P:mannosyl-inositol phosphorylceramide biosynthetic process"/>
    <property type="evidence" value="ECO:0007669"/>
    <property type="project" value="TreeGrafter"/>
</dbReference>
<gene>
    <name evidence="2" type="ORF">GGE31_003242</name>
    <name evidence="1" type="ORF">GGE33_002793</name>
    <name evidence="3" type="ORF">GGE35_003183</name>
</gene>
<dbReference type="EMBL" id="JACIHM010000004">
    <property type="protein sequence ID" value="MBB4447360.1"/>
    <property type="molecule type" value="Genomic_DNA"/>
</dbReference>
<dbReference type="Proteomes" id="UP000524535">
    <property type="component" value="Unassembled WGS sequence"/>
</dbReference>
<evidence type="ECO:0000313" key="4">
    <source>
        <dbReference type="Proteomes" id="UP000520770"/>
    </source>
</evidence>
<dbReference type="RefSeq" id="WP_183823796.1">
    <property type="nucleotide sequence ID" value="NZ_JACIGW010000002.1"/>
</dbReference>
<evidence type="ECO:0000313" key="2">
    <source>
        <dbReference type="EMBL" id="MBB4412728.1"/>
    </source>
</evidence>
<name>A0A7W6TG09_9HYPH</name>
<evidence type="ECO:0000313" key="3">
    <source>
        <dbReference type="EMBL" id="MBB4447360.1"/>
    </source>
</evidence>
<protein>
    <submittedName>
        <fullName evidence="2">Mannosyltransferase OCH1-like enzyme</fullName>
    </submittedName>
</protein>
<dbReference type="InterPro" id="IPR051706">
    <property type="entry name" value="Glycosyltransferase_domain"/>
</dbReference>
<keyword evidence="2" id="KW-0328">Glycosyltransferase</keyword>